<dbReference type="Pfam" id="PF01526">
    <property type="entry name" value="DDE_Tnp_Tn3"/>
    <property type="match status" value="1"/>
</dbReference>
<dbReference type="InterPro" id="IPR002513">
    <property type="entry name" value="Tn3_Tnp_DDE_dom"/>
</dbReference>
<evidence type="ECO:0000313" key="7">
    <source>
        <dbReference type="EMBL" id="NML17305.1"/>
    </source>
</evidence>
<dbReference type="GO" id="GO:0006313">
    <property type="term" value="P:DNA transposition"/>
    <property type="evidence" value="ECO:0007669"/>
    <property type="project" value="InterPro"/>
</dbReference>
<name>A0A848FEP3_9BURK</name>
<evidence type="ECO:0000256" key="1">
    <source>
        <dbReference type="ARBA" id="ARBA00009402"/>
    </source>
</evidence>
<dbReference type="InterPro" id="IPR047653">
    <property type="entry name" value="Tn3-like_transpos"/>
</dbReference>
<dbReference type="RefSeq" id="WP_169162211.1">
    <property type="nucleotide sequence ID" value="NZ_JABBFW010000017.1"/>
</dbReference>
<dbReference type="AlphaFoldDB" id="A0A848FEP3"/>
<comment type="similarity">
    <text evidence="1">Belongs to the transposase 7 family.</text>
</comment>
<evidence type="ECO:0000259" key="6">
    <source>
        <dbReference type="Pfam" id="PF13700"/>
    </source>
</evidence>
<sequence>MSAFADRFVGCDALPSRLSDFDREHFFTLSKADVQALQEQFREEHRLAAALLVMFMRVAGRSLDGFTMLPRNLLRYAAEALGVAAPSIASLRSIYKRKQTLFAHQRWARDYLGLTELGPDQEREVVAMLEVQAQAAAHTDDLVQAARQWLFGQRIVIPSSRRLLDWARDAFAKTEAQVAITIAQAVGHADAARLLVVVYALRPGTDVTHLEWLKTPPRRHSPTTLAETMEKVRYLKSLRVHQWDLSGVMLQRQQAYARQVRARRPYKSRALHTTTQLVEVACFLHVTLLELTDAALHLSGRRTRQLARTAAERARTRHARESADALRQAVQARALLHDDTRDWRSRVLEARELLAGIGDGSPVSFASRVRQALAEDSTRVHACLAVLADLEFRGGDKDAGFAQWQAWQALRQRAQDKAAAPGELPDVGAAWRSLVHDADPKAGWRAFEASTMLALRRSLRRGSVWIDHSLSFQGREQMLIPAQQWQQQHRKHVELLGVPVSFDSLLMPLVANIHAGMQALVLALRRGKVEIGADGMLHLPALAALPDDGEPVRTREALYRRIGDVQLPDVILEVDAATNFSEALLGHRAASPAELTAMYGALLVHGTDLDARGVAHMIPGLEPAQIISAMRAMEGSGRLRRANERVAGYQSSIPLAALWGNGDKASADMLALDASRHLWSARVDPRRRTYAAGIYTHLRDRWGIVYDQPIVLNERQAGVAIEGVEQHNRIEDRLRLSLLAVDTHGYTNVAMAVAKLLGFDLCPRLKDLAERKLYLPRPFNIPEELDRITERRVSLKAIERGWPELLRVAASIRSGRVSAAQMLQRLGSAAQGDPLHRAAEHLGRLLRTVFLCDYLTVVDFRREIHMLLSRGESVHQLQRAVYSGRIAPERGRRPDEMRAISGAHALLTNVVLAWNTARMHEEVEKLRREGVRIDDDWLRRIGPANFGHINFRGTMRFGVERFAQALLHDNSAATRLRTG</sequence>
<gene>
    <name evidence="7" type="ORF">HHL10_20220</name>
</gene>
<keyword evidence="3" id="KW-0238">DNA-binding</keyword>
<evidence type="ECO:0000256" key="4">
    <source>
        <dbReference type="ARBA" id="ARBA00023172"/>
    </source>
</evidence>
<evidence type="ECO:0000256" key="3">
    <source>
        <dbReference type="ARBA" id="ARBA00023125"/>
    </source>
</evidence>
<dbReference type="Proteomes" id="UP000574067">
    <property type="component" value="Unassembled WGS sequence"/>
</dbReference>
<protein>
    <submittedName>
        <fullName evidence="7">Tn3 family transposase</fullName>
    </submittedName>
</protein>
<organism evidence="7 8">
    <name type="scientific">Azohydromonas caseinilytica</name>
    <dbReference type="NCBI Taxonomy" id="2728836"/>
    <lineage>
        <taxon>Bacteria</taxon>
        <taxon>Pseudomonadati</taxon>
        <taxon>Pseudomonadota</taxon>
        <taxon>Betaproteobacteria</taxon>
        <taxon>Burkholderiales</taxon>
        <taxon>Sphaerotilaceae</taxon>
        <taxon>Azohydromonas</taxon>
    </lineage>
</organism>
<feature type="domain" description="Tn3 transposase DDE" evidence="5">
    <location>
        <begin position="569"/>
        <end position="954"/>
    </location>
</feature>
<dbReference type="NCBIfam" id="NF033527">
    <property type="entry name" value="transpos_Tn3"/>
    <property type="match status" value="1"/>
</dbReference>
<proteinExistence type="inferred from homology"/>
<evidence type="ECO:0000259" key="5">
    <source>
        <dbReference type="Pfam" id="PF01526"/>
    </source>
</evidence>
<evidence type="ECO:0000313" key="8">
    <source>
        <dbReference type="Proteomes" id="UP000574067"/>
    </source>
</evidence>
<dbReference type="InterPro" id="IPR025296">
    <property type="entry name" value="DUF4158"/>
</dbReference>
<dbReference type="Pfam" id="PF13700">
    <property type="entry name" value="DUF4158"/>
    <property type="match status" value="1"/>
</dbReference>
<evidence type="ECO:0000256" key="2">
    <source>
        <dbReference type="ARBA" id="ARBA00022578"/>
    </source>
</evidence>
<dbReference type="EMBL" id="JABBFW010000017">
    <property type="protein sequence ID" value="NML17305.1"/>
    <property type="molecule type" value="Genomic_DNA"/>
</dbReference>
<comment type="caution">
    <text evidence="7">The sequence shown here is derived from an EMBL/GenBank/DDBJ whole genome shotgun (WGS) entry which is preliminary data.</text>
</comment>
<keyword evidence="2" id="KW-0815">Transposition</keyword>
<dbReference type="GO" id="GO:0003677">
    <property type="term" value="F:DNA binding"/>
    <property type="evidence" value="ECO:0007669"/>
    <property type="project" value="UniProtKB-KW"/>
</dbReference>
<keyword evidence="4" id="KW-0233">DNA recombination</keyword>
<accession>A0A848FEP3</accession>
<feature type="domain" description="DUF4158" evidence="6">
    <location>
        <begin position="13"/>
        <end position="164"/>
    </location>
</feature>
<keyword evidence="8" id="KW-1185">Reference proteome</keyword>
<reference evidence="7 8" key="1">
    <citation type="submission" date="2020-04" db="EMBL/GenBank/DDBJ databases">
        <title>Azohydromonas sp. isolated from soil.</title>
        <authorList>
            <person name="Dahal R.H."/>
        </authorList>
    </citation>
    <scope>NUCLEOTIDE SEQUENCE [LARGE SCALE GENOMIC DNA]</scope>
    <source>
        <strain evidence="7 8">G-1-1-14</strain>
    </source>
</reference>
<dbReference type="GO" id="GO:0004803">
    <property type="term" value="F:transposase activity"/>
    <property type="evidence" value="ECO:0007669"/>
    <property type="project" value="InterPro"/>
</dbReference>